<dbReference type="InterPro" id="IPR050706">
    <property type="entry name" value="Cyclic-di-GMP_PDE-like"/>
</dbReference>
<feature type="domain" description="EAL" evidence="1">
    <location>
        <begin position="191"/>
        <end position="439"/>
    </location>
</feature>
<dbReference type="PROSITE" id="PS50887">
    <property type="entry name" value="GGDEF"/>
    <property type="match status" value="1"/>
</dbReference>
<evidence type="ECO:0000313" key="3">
    <source>
        <dbReference type="EMBL" id="MXP09357.1"/>
    </source>
</evidence>
<dbReference type="Gene3D" id="3.30.70.270">
    <property type="match status" value="1"/>
</dbReference>
<evidence type="ECO:0000313" key="4">
    <source>
        <dbReference type="Proteomes" id="UP000429229"/>
    </source>
</evidence>
<comment type="caution">
    <text evidence="3">The sequence shown here is derived from an EMBL/GenBank/DDBJ whole genome shotgun (WGS) entry which is preliminary data.</text>
</comment>
<dbReference type="GO" id="GO:0071111">
    <property type="term" value="F:cyclic-guanylate-specific phosphodiesterase activity"/>
    <property type="evidence" value="ECO:0007669"/>
    <property type="project" value="InterPro"/>
</dbReference>
<dbReference type="PROSITE" id="PS50883">
    <property type="entry name" value="EAL"/>
    <property type="match status" value="1"/>
</dbReference>
<dbReference type="Proteomes" id="UP000429229">
    <property type="component" value="Unassembled WGS sequence"/>
</dbReference>
<dbReference type="Gene3D" id="3.20.20.450">
    <property type="entry name" value="EAL domain"/>
    <property type="match status" value="1"/>
</dbReference>
<reference evidence="3 4" key="1">
    <citation type="submission" date="2019-12" db="EMBL/GenBank/DDBJ databases">
        <title>Genomic-based taxomic classification of the family Erythrobacteraceae.</title>
        <authorList>
            <person name="Xu L."/>
        </authorList>
    </citation>
    <scope>NUCLEOTIDE SEQUENCE [LARGE SCALE GENOMIC DNA]</scope>
    <source>
        <strain evidence="3 4">LMG 29519</strain>
    </source>
</reference>
<evidence type="ECO:0000259" key="2">
    <source>
        <dbReference type="PROSITE" id="PS50887"/>
    </source>
</evidence>
<gene>
    <name evidence="3" type="ORF">GRI68_04105</name>
</gene>
<dbReference type="InterPro" id="IPR029787">
    <property type="entry name" value="Nucleotide_cyclase"/>
</dbReference>
<dbReference type="EMBL" id="WTYR01000001">
    <property type="protein sequence ID" value="MXP09357.1"/>
    <property type="molecule type" value="Genomic_DNA"/>
</dbReference>
<dbReference type="OrthoDB" id="9814202at2"/>
<dbReference type="InterPro" id="IPR000160">
    <property type="entry name" value="GGDEF_dom"/>
</dbReference>
<dbReference type="AlphaFoldDB" id="A0A6I4U543"/>
<dbReference type="PANTHER" id="PTHR33121:SF79">
    <property type="entry name" value="CYCLIC DI-GMP PHOSPHODIESTERASE PDED-RELATED"/>
    <property type="match status" value="1"/>
</dbReference>
<sequence length="439" mass="48339">MDGQMGGHDSADDISRDPLTGLPVMEEVRSSLRTWLKDAASSQSAPQVHAALIGLRRFDTVNLAYGESTGDGALVEVARRLNRFCEDEIDGEWKLARGGGGHFLVILRGNCSRERWQWLAEELADAIAHPINASEGVLRLSPRVALLRALSSERVDTMLDRLSITLAELQREQNRRVQWADGERALLGRSGAELEADLLRAIDRDEIEIWFQPQYSLNGGILVGAEALARWQHRDLGQVGASALFTIAERADHVTPLSRHIAMRALELASQWPSHLRLSLNVTPSDLADSRFATQMLSIVRQTAFLPQKLTIEVTEHALLGDLSTAQESLEQLAEAKIEIACDDFGAGFCNFRYLKVLPIGAIKLDRSMVEGVTTDTRDLEVMRAIIALGKALSMKLIAEGVETEELRDLLAAEGCDVYQGYFGDQPMSAAEFLTLAKG</sequence>
<dbReference type="Pfam" id="PF00563">
    <property type="entry name" value="EAL"/>
    <property type="match status" value="1"/>
</dbReference>
<accession>A0A6I4U543</accession>
<proteinExistence type="predicted"/>
<dbReference type="SMART" id="SM00052">
    <property type="entry name" value="EAL"/>
    <property type="match status" value="1"/>
</dbReference>
<dbReference type="SUPFAM" id="SSF55073">
    <property type="entry name" value="Nucleotide cyclase"/>
    <property type="match status" value="1"/>
</dbReference>
<evidence type="ECO:0000259" key="1">
    <source>
        <dbReference type="PROSITE" id="PS50883"/>
    </source>
</evidence>
<dbReference type="InterPro" id="IPR001633">
    <property type="entry name" value="EAL_dom"/>
</dbReference>
<dbReference type="Pfam" id="PF00990">
    <property type="entry name" value="GGDEF"/>
    <property type="match status" value="1"/>
</dbReference>
<keyword evidence="4" id="KW-1185">Reference proteome</keyword>
<dbReference type="PANTHER" id="PTHR33121">
    <property type="entry name" value="CYCLIC DI-GMP PHOSPHODIESTERASE PDEF"/>
    <property type="match status" value="1"/>
</dbReference>
<dbReference type="CDD" id="cd01948">
    <property type="entry name" value="EAL"/>
    <property type="match status" value="1"/>
</dbReference>
<dbReference type="InterPro" id="IPR035919">
    <property type="entry name" value="EAL_sf"/>
</dbReference>
<dbReference type="SMART" id="SM00267">
    <property type="entry name" value="GGDEF"/>
    <property type="match status" value="1"/>
</dbReference>
<protein>
    <submittedName>
        <fullName evidence="3">EAL domain-containing protein</fullName>
    </submittedName>
</protein>
<dbReference type="SUPFAM" id="SSF141868">
    <property type="entry name" value="EAL domain-like"/>
    <property type="match status" value="1"/>
</dbReference>
<organism evidence="3 4">
    <name type="scientific">Alteriqipengyuania halimionae</name>
    <dbReference type="NCBI Taxonomy" id="1926630"/>
    <lineage>
        <taxon>Bacteria</taxon>
        <taxon>Pseudomonadati</taxon>
        <taxon>Pseudomonadota</taxon>
        <taxon>Alphaproteobacteria</taxon>
        <taxon>Sphingomonadales</taxon>
        <taxon>Erythrobacteraceae</taxon>
        <taxon>Alteriqipengyuania</taxon>
    </lineage>
</organism>
<dbReference type="RefSeq" id="WP_160616056.1">
    <property type="nucleotide sequence ID" value="NZ_WTYR01000001.1"/>
</dbReference>
<dbReference type="InterPro" id="IPR043128">
    <property type="entry name" value="Rev_trsase/Diguanyl_cyclase"/>
</dbReference>
<name>A0A6I4U543_9SPHN</name>
<feature type="domain" description="GGDEF" evidence="2">
    <location>
        <begin position="46"/>
        <end position="182"/>
    </location>
</feature>